<evidence type="ECO:0000313" key="11">
    <source>
        <dbReference type="Proteomes" id="UP000274131"/>
    </source>
</evidence>
<dbReference type="EMBL" id="UXUI01007151">
    <property type="protein sequence ID" value="VDD85798.1"/>
    <property type="molecule type" value="Genomic_DNA"/>
</dbReference>
<reference evidence="10 11" key="2">
    <citation type="submission" date="2018-10" db="EMBL/GenBank/DDBJ databases">
        <authorList>
            <consortium name="Pathogen Informatics"/>
        </authorList>
    </citation>
    <scope>NUCLEOTIDE SEQUENCE [LARGE SCALE GENOMIC DNA]</scope>
</reference>
<dbReference type="WBParaSite" id="EVEC_0000123301-mRNA-1">
    <property type="protein sequence ID" value="EVEC_0000123301-mRNA-1"/>
    <property type="gene ID" value="EVEC_0000123301"/>
</dbReference>
<dbReference type="PROSITE" id="PS51355">
    <property type="entry name" value="GLUTATHIONE_PEROXID_3"/>
    <property type="match status" value="1"/>
</dbReference>
<evidence type="ECO:0000256" key="4">
    <source>
        <dbReference type="ARBA" id="ARBA00012310"/>
    </source>
</evidence>
<evidence type="ECO:0000256" key="8">
    <source>
        <dbReference type="ARBA" id="ARBA00023002"/>
    </source>
</evidence>
<evidence type="ECO:0000256" key="5">
    <source>
        <dbReference type="ARBA" id="ARBA00022525"/>
    </source>
</evidence>
<dbReference type="PANTHER" id="PTHR11592:SF88">
    <property type="entry name" value="GLUTATHIONE PEROXIDASE-RELATED"/>
    <property type="match status" value="1"/>
</dbReference>
<keyword evidence="8 9" id="KW-0560">Oxidoreductase</keyword>
<keyword evidence="6 9" id="KW-0575">Peroxidase</keyword>
<dbReference type="InterPro" id="IPR036249">
    <property type="entry name" value="Thioredoxin-like_sf"/>
</dbReference>
<dbReference type="PRINTS" id="PR01011">
    <property type="entry name" value="GLUTPROXDASE"/>
</dbReference>
<dbReference type="STRING" id="51028.A0A0N4UUZ1"/>
<dbReference type="GO" id="GO:0005576">
    <property type="term" value="C:extracellular region"/>
    <property type="evidence" value="ECO:0007669"/>
    <property type="project" value="UniProtKB-SubCell"/>
</dbReference>
<sequence length="233" mass="26743">MDPTTNLLLTALAAAGSQVLQHTVQFHTNLTQNRTAVLQNRYSICFPTNRTVYNVVVEQINGTFMDLSAFRGKLLLVVNVATYSEHTNQYVDFNTLLQEYGGHRLKILAFPCNQFYYAEPGNNNEIIDGITHVRPGKNFTLHPDIHVFSKIDVNGNEQHALYNFLEAQCPQTIKQLTRRADLTYDPVKITDVTDNFEKFLLDKHGRPRYRFHATSWLNGTVIRKYIDKLLVEP</sequence>
<dbReference type="GO" id="GO:0006979">
    <property type="term" value="P:response to oxidative stress"/>
    <property type="evidence" value="ECO:0007669"/>
    <property type="project" value="InterPro"/>
</dbReference>
<evidence type="ECO:0000313" key="12">
    <source>
        <dbReference type="WBParaSite" id="EVEC_0000123301-mRNA-1"/>
    </source>
</evidence>
<keyword evidence="5" id="KW-0964">Secreted</keyword>
<dbReference type="OrthoDB" id="446890at2759"/>
<comment type="catalytic activity">
    <reaction evidence="1">
        <text>2 glutathione + H2O2 = glutathione disulfide + 2 H2O</text>
        <dbReference type="Rhea" id="RHEA:16833"/>
        <dbReference type="ChEBI" id="CHEBI:15377"/>
        <dbReference type="ChEBI" id="CHEBI:16240"/>
        <dbReference type="ChEBI" id="CHEBI:57925"/>
        <dbReference type="ChEBI" id="CHEBI:58297"/>
        <dbReference type="EC" id="1.11.1.9"/>
    </reaction>
</comment>
<keyword evidence="7" id="KW-0732">Signal</keyword>
<evidence type="ECO:0000256" key="3">
    <source>
        <dbReference type="ARBA" id="ARBA00006926"/>
    </source>
</evidence>
<comment type="similarity">
    <text evidence="3 9">Belongs to the glutathione peroxidase family.</text>
</comment>
<evidence type="ECO:0000256" key="2">
    <source>
        <dbReference type="ARBA" id="ARBA00004613"/>
    </source>
</evidence>
<dbReference type="InterPro" id="IPR000889">
    <property type="entry name" value="Glutathione_peroxidase"/>
</dbReference>
<evidence type="ECO:0000313" key="10">
    <source>
        <dbReference type="EMBL" id="VDD85798.1"/>
    </source>
</evidence>
<dbReference type="PANTHER" id="PTHR11592">
    <property type="entry name" value="GLUTATHIONE PEROXIDASE"/>
    <property type="match status" value="1"/>
</dbReference>
<comment type="subcellular location">
    <subcellularLocation>
        <location evidence="2">Secreted</location>
    </subcellularLocation>
</comment>
<dbReference type="SUPFAM" id="SSF52833">
    <property type="entry name" value="Thioredoxin-like"/>
    <property type="match status" value="1"/>
</dbReference>
<reference evidence="12" key="1">
    <citation type="submission" date="2017-02" db="UniProtKB">
        <authorList>
            <consortium name="WormBaseParasite"/>
        </authorList>
    </citation>
    <scope>IDENTIFICATION</scope>
</reference>
<evidence type="ECO:0000256" key="6">
    <source>
        <dbReference type="ARBA" id="ARBA00022559"/>
    </source>
</evidence>
<organism evidence="12">
    <name type="scientific">Enterobius vermicularis</name>
    <name type="common">Human pinworm</name>
    <dbReference type="NCBI Taxonomy" id="51028"/>
    <lineage>
        <taxon>Eukaryota</taxon>
        <taxon>Metazoa</taxon>
        <taxon>Ecdysozoa</taxon>
        <taxon>Nematoda</taxon>
        <taxon>Chromadorea</taxon>
        <taxon>Rhabditida</taxon>
        <taxon>Spirurina</taxon>
        <taxon>Oxyuridomorpha</taxon>
        <taxon>Oxyuroidea</taxon>
        <taxon>Oxyuridae</taxon>
        <taxon>Enterobius</taxon>
    </lineage>
</organism>
<dbReference type="Gene3D" id="3.40.30.10">
    <property type="entry name" value="Glutaredoxin"/>
    <property type="match status" value="1"/>
</dbReference>
<dbReference type="AlphaFoldDB" id="A0A0N4UUZ1"/>
<dbReference type="Pfam" id="PF00255">
    <property type="entry name" value="GSHPx"/>
    <property type="match status" value="1"/>
</dbReference>
<evidence type="ECO:0000256" key="7">
    <source>
        <dbReference type="ARBA" id="ARBA00022729"/>
    </source>
</evidence>
<evidence type="ECO:0000256" key="9">
    <source>
        <dbReference type="RuleBase" id="RU000499"/>
    </source>
</evidence>
<evidence type="ECO:0000256" key="1">
    <source>
        <dbReference type="ARBA" id="ARBA00000217"/>
    </source>
</evidence>
<dbReference type="InterPro" id="IPR029760">
    <property type="entry name" value="GPX_CS"/>
</dbReference>
<accession>A0A0N4UUZ1</accession>
<dbReference type="Proteomes" id="UP000274131">
    <property type="component" value="Unassembled WGS sequence"/>
</dbReference>
<dbReference type="GO" id="GO:0004602">
    <property type="term" value="F:glutathione peroxidase activity"/>
    <property type="evidence" value="ECO:0007669"/>
    <property type="project" value="UniProtKB-EC"/>
</dbReference>
<protein>
    <recommendedName>
        <fullName evidence="4 9">Glutathione peroxidase</fullName>
    </recommendedName>
</protein>
<name>A0A0N4UUZ1_ENTVE</name>
<dbReference type="PROSITE" id="PS00763">
    <property type="entry name" value="GLUTATHIONE_PEROXID_2"/>
    <property type="match status" value="1"/>
</dbReference>
<gene>
    <name evidence="10" type="ORF">EVEC_LOCUS941</name>
</gene>
<proteinExistence type="inferred from homology"/>
<keyword evidence="11" id="KW-1185">Reference proteome</keyword>